<evidence type="ECO:0000313" key="3">
    <source>
        <dbReference type="Proteomes" id="UP000295280"/>
    </source>
</evidence>
<keyword evidence="1" id="KW-0812">Transmembrane</keyword>
<dbReference type="OrthoDB" id="2417461at2"/>
<dbReference type="EMBL" id="SCWD01000004">
    <property type="protein sequence ID" value="TDM00728.1"/>
    <property type="molecule type" value="Genomic_DNA"/>
</dbReference>
<sequence length="225" mass="25880">MKNILFWLYVALAIILMGLGYTYWQSKVTTSGEEGQAETIHFKDDHLQRAYQTNHSLKVTVISAPYQVSDNNDSVTEELKRTYPSLKINEIMATEDSKQINPDEIIATKPDAVIMDAMTLNDYAEKISIKAHNKQLSKIVKALKSHKISVYVFGTRPSADDAFNEYQQSEEKYFADSTVYTSQSGSWPTDELKDNYNKDTELLTSRGLDRWFKAIDEEIFKKWDH</sequence>
<accession>A0A9Q8FKK6</accession>
<dbReference type="AlphaFoldDB" id="A0A9Q8FKK6"/>
<feature type="transmembrane region" description="Helical" evidence="1">
    <location>
        <begin position="6"/>
        <end position="24"/>
    </location>
</feature>
<reference evidence="2 3" key="1">
    <citation type="submission" date="2019-01" db="EMBL/GenBank/DDBJ databases">
        <title>Draft genome sequences of the type strains of six Macrococcus species.</title>
        <authorList>
            <person name="Mazhar S."/>
            <person name="Altermann E."/>
            <person name="Hill C."/>
            <person name="Mcauliffe O."/>
        </authorList>
    </citation>
    <scope>NUCLEOTIDE SEQUENCE [LARGE SCALE GENOMIC DNA]</scope>
    <source>
        <strain evidence="2 3">ATCC 51828</strain>
    </source>
</reference>
<gene>
    <name evidence="2" type="ORF">ERX40_09305</name>
</gene>
<name>A0A9Q8FKK6_9STAP</name>
<protein>
    <recommendedName>
        <fullName evidence="4">SGNH/GDSL hydrolase family protein</fullName>
    </recommendedName>
</protein>
<organism evidence="2 3">
    <name type="scientific">Macrococcus carouselicus</name>
    <dbReference type="NCBI Taxonomy" id="69969"/>
    <lineage>
        <taxon>Bacteria</taxon>
        <taxon>Bacillati</taxon>
        <taxon>Bacillota</taxon>
        <taxon>Bacilli</taxon>
        <taxon>Bacillales</taxon>
        <taxon>Staphylococcaceae</taxon>
        <taxon>Macrococcus</taxon>
    </lineage>
</organism>
<keyword evidence="1" id="KW-1133">Transmembrane helix</keyword>
<evidence type="ECO:0000256" key="1">
    <source>
        <dbReference type="SAM" id="Phobius"/>
    </source>
</evidence>
<evidence type="ECO:0008006" key="4">
    <source>
        <dbReference type="Google" id="ProtNLM"/>
    </source>
</evidence>
<dbReference type="Proteomes" id="UP000295280">
    <property type="component" value="Unassembled WGS sequence"/>
</dbReference>
<comment type="caution">
    <text evidence="2">The sequence shown here is derived from an EMBL/GenBank/DDBJ whole genome shotgun (WGS) entry which is preliminary data.</text>
</comment>
<dbReference type="Gene3D" id="3.40.50.1980">
    <property type="entry name" value="Nitrogenase molybdenum iron protein domain"/>
    <property type="match status" value="1"/>
</dbReference>
<keyword evidence="3" id="KW-1185">Reference proteome</keyword>
<keyword evidence="1" id="KW-0472">Membrane</keyword>
<proteinExistence type="predicted"/>
<evidence type="ECO:0000313" key="2">
    <source>
        <dbReference type="EMBL" id="TDM00728.1"/>
    </source>
</evidence>
<dbReference type="RefSeq" id="WP_133418224.1">
    <property type="nucleotide sequence ID" value="NZ_SCWD01000004.1"/>
</dbReference>